<dbReference type="Proteomes" id="UP000241201">
    <property type="component" value="Unassembled WGS sequence"/>
</dbReference>
<dbReference type="AlphaFoldDB" id="A0A2T3G0I3"/>
<evidence type="ECO:0008006" key="3">
    <source>
        <dbReference type="Google" id="ProtNLM"/>
    </source>
</evidence>
<evidence type="ECO:0000313" key="1">
    <source>
        <dbReference type="EMBL" id="PST41048.1"/>
    </source>
</evidence>
<name>A0A2T3G0I3_9FIRM</name>
<organism evidence="1 2">
    <name type="scientific">Faecalibacillus faecis</name>
    <dbReference type="NCBI Taxonomy" id="1982628"/>
    <lineage>
        <taxon>Bacteria</taxon>
        <taxon>Bacillati</taxon>
        <taxon>Bacillota</taxon>
        <taxon>Erysipelotrichia</taxon>
        <taxon>Erysipelotrichales</taxon>
        <taxon>Coprobacillaceae</taxon>
        <taxon>Faecalibacillus</taxon>
    </lineage>
</organism>
<dbReference type="EMBL" id="PYLP01000004">
    <property type="protein sequence ID" value="PST41048.1"/>
    <property type="molecule type" value="Genomic_DNA"/>
</dbReference>
<keyword evidence="2" id="KW-1185">Reference proteome</keyword>
<evidence type="ECO:0000313" key="2">
    <source>
        <dbReference type="Proteomes" id="UP000241201"/>
    </source>
</evidence>
<dbReference type="Pfam" id="PF14014">
    <property type="entry name" value="DUF4230"/>
    <property type="match status" value="1"/>
</dbReference>
<comment type="caution">
    <text evidence="1">The sequence shown here is derived from an EMBL/GenBank/DDBJ whole genome shotgun (WGS) entry which is preliminary data.</text>
</comment>
<dbReference type="RefSeq" id="WP_106987658.1">
    <property type="nucleotide sequence ID" value="NZ_PYLP01000004.1"/>
</dbReference>
<sequence>MKGVTQLSVVEHQYTVIDEFNNSNEVDLFITKVNVPFTKKHFIGTFTGTINYGFDLEEMPKAKINDITKTITLNIPEIYRLSHTIDDKSLKYFDEETNIFNPISIKDGDKFRADHKKDAEQQDIEDGVLDYVHTKAQEKMEMIVHAKFDTYKDYKVKCNFTKQDTIKDKPKTNFAGKTVKE</sequence>
<accession>A0A2T3G0I3</accession>
<dbReference type="GeneID" id="77470497"/>
<protein>
    <recommendedName>
        <fullName evidence="3">DUF4230 domain-containing protein</fullName>
    </recommendedName>
</protein>
<dbReference type="InterPro" id="IPR025324">
    <property type="entry name" value="DUF4230"/>
</dbReference>
<proteinExistence type="predicted"/>
<reference evidence="2" key="1">
    <citation type="submission" date="2018-03" db="EMBL/GenBank/DDBJ databases">
        <title>Lachnoclostridium SNUG30370 gen.nov., sp.nov., isolated from human faeces.</title>
        <authorList>
            <person name="Seo B."/>
            <person name="Jeon K."/>
            <person name="Ko G."/>
        </authorList>
    </citation>
    <scope>NUCLEOTIDE SEQUENCE [LARGE SCALE GENOMIC DNA]</scope>
    <source>
        <strain evidence="2">SNUG30370</strain>
    </source>
</reference>
<gene>
    <name evidence="1" type="ORF">C7U55_05240</name>
</gene>